<dbReference type="AlphaFoldDB" id="A0A7C3KDT3"/>
<organism evidence="2">
    <name type="scientific">Oscillatoriales cyanobacterium SpSt-418</name>
    <dbReference type="NCBI Taxonomy" id="2282169"/>
    <lineage>
        <taxon>Bacteria</taxon>
        <taxon>Bacillati</taxon>
        <taxon>Cyanobacteriota</taxon>
        <taxon>Cyanophyceae</taxon>
        <taxon>Oscillatoriophycideae</taxon>
        <taxon>Oscillatoriales</taxon>
    </lineage>
</organism>
<reference evidence="2" key="1">
    <citation type="journal article" date="2020" name="mSystems">
        <title>Genome- and Community-Level Interaction Insights into Carbon Utilization and Element Cycling Functions of Hydrothermarchaeota in Hydrothermal Sediment.</title>
        <authorList>
            <person name="Zhou Z."/>
            <person name="Liu Y."/>
            <person name="Xu W."/>
            <person name="Pan J."/>
            <person name="Luo Z.H."/>
            <person name="Li M."/>
        </authorList>
    </citation>
    <scope>NUCLEOTIDE SEQUENCE [LARGE SCALE GENOMIC DNA]</scope>
    <source>
        <strain evidence="2">SpSt-418</strain>
    </source>
</reference>
<name>A0A7C3KDT3_9CYAN</name>
<gene>
    <name evidence="2" type="ORF">ENR64_03780</name>
</gene>
<dbReference type="EMBL" id="DSRU01000048">
    <property type="protein sequence ID" value="HFM96882.1"/>
    <property type="molecule type" value="Genomic_DNA"/>
</dbReference>
<evidence type="ECO:0000256" key="1">
    <source>
        <dbReference type="SAM" id="SignalP"/>
    </source>
</evidence>
<comment type="caution">
    <text evidence="2">The sequence shown here is derived from an EMBL/GenBank/DDBJ whole genome shotgun (WGS) entry which is preliminary data.</text>
</comment>
<protein>
    <recommendedName>
        <fullName evidence="3">TrbI/VirB10 family protein</fullName>
    </recommendedName>
</protein>
<proteinExistence type="predicted"/>
<sequence length="242" mass="25483">MLNLYRWQTGPALLVAFSFVSSAIAPLTTAQMASAKPAPQAIAQLFPDDPYPQPFPGDEPEIFSGDVRRSVVAIPEGTRIPVRYEKAEKVVVARNETLPLTLVVARNIRSASGQMLIPAGSEVRGELQPADGGSQFIAEELILTDDTRYFIDAASDVVETTQEIRPGINTGSVLKGAAIGAGAATIISGITGKKRITLGKILIGAGVGAAGGALLGKRRETVVVIEPDRDLALTLNSRLALQ</sequence>
<evidence type="ECO:0000313" key="2">
    <source>
        <dbReference type="EMBL" id="HFM96882.1"/>
    </source>
</evidence>
<keyword evidence="1" id="KW-0732">Signal</keyword>
<feature type="signal peptide" evidence="1">
    <location>
        <begin position="1"/>
        <end position="23"/>
    </location>
</feature>
<feature type="chain" id="PRO_5028338775" description="TrbI/VirB10 family protein" evidence="1">
    <location>
        <begin position="24"/>
        <end position="242"/>
    </location>
</feature>
<evidence type="ECO:0008006" key="3">
    <source>
        <dbReference type="Google" id="ProtNLM"/>
    </source>
</evidence>
<accession>A0A7C3KDT3</accession>